<dbReference type="OrthoDB" id="5985073at2759"/>
<feature type="chain" id="PRO_5026688309" evidence="5">
    <location>
        <begin position="20"/>
        <end position="349"/>
    </location>
</feature>
<feature type="compositionally biased region" description="Low complexity" evidence="4">
    <location>
        <begin position="164"/>
        <end position="194"/>
    </location>
</feature>
<feature type="domain" description="LysM" evidence="6">
    <location>
        <begin position="297"/>
        <end position="343"/>
    </location>
</feature>
<sequence length="349" mass="36151">MKLSFVLLLQTIIAGQVGCYLVAPPGPPAPGSDPGCTMWFQDSYGLNCSIVEQYYGLTESQFEAWNPSTTDAGSACHMVKKLYYCVQVNYSSMSIHSISPPTSSTTGHPPTSKVTLETPPPTQNSMLSSTIPQGGTGQASTHSSTQTTVVVQTSSTLITNVQTTGTTKATTPSATTTGATKTTTANGNGVTTPTPYQPGMTTSCRSFHLVVSGDTCSAIASAASISLGQFYSWNPAVGNSCASLYLNYYVCVAIIAPDSSSPGATTSTAQSPSPTTSANGVATPTPYQSGMSASCRTFHLVTSGDTCYAIAQAAGISLNDFYGWNPSVGSSCGSLWQGYYVCISQITSK</sequence>
<dbReference type="Pfam" id="PF01476">
    <property type="entry name" value="LysM"/>
    <property type="match status" value="2"/>
</dbReference>
<dbReference type="PROSITE" id="PS51782">
    <property type="entry name" value="LYSM"/>
    <property type="match status" value="2"/>
</dbReference>
<feature type="compositionally biased region" description="Low complexity" evidence="4">
    <location>
        <begin position="263"/>
        <end position="278"/>
    </location>
</feature>
<feature type="compositionally biased region" description="Polar residues" evidence="4">
    <location>
        <begin position="123"/>
        <end position="132"/>
    </location>
</feature>
<gene>
    <name evidence="8" type="ORF">K489DRAFT_373748</name>
</gene>
<dbReference type="CDD" id="cd00118">
    <property type="entry name" value="LysM"/>
    <property type="match status" value="1"/>
</dbReference>
<evidence type="ECO:0000256" key="1">
    <source>
        <dbReference type="ARBA" id="ARBA00022669"/>
    </source>
</evidence>
<reference evidence="8" key="2">
    <citation type="submission" date="2020-04" db="EMBL/GenBank/DDBJ databases">
        <authorList>
            <consortium name="NCBI Genome Project"/>
        </authorList>
    </citation>
    <scope>NUCLEOTIDE SEQUENCE</scope>
    <source>
        <strain evidence="8">CBS 342.82</strain>
    </source>
</reference>
<keyword evidence="3" id="KW-0843">Virulence</keyword>
<dbReference type="PANTHER" id="PTHR34997:SF2">
    <property type="entry name" value="LYSM DOMAIN-CONTAINING PROTEIN-RELATED"/>
    <property type="match status" value="1"/>
</dbReference>
<name>A0A6J3LUH8_9PEZI</name>
<reference evidence="8" key="1">
    <citation type="submission" date="2020-01" db="EMBL/GenBank/DDBJ databases">
        <authorList>
            <consortium name="DOE Joint Genome Institute"/>
            <person name="Haridas S."/>
            <person name="Albert R."/>
            <person name="Binder M."/>
            <person name="Bloem J."/>
            <person name="Labutti K."/>
            <person name="Salamov A."/>
            <person name="Andreopoulos B."/>
            <person name="Baker S.E."/>
            <person name="Barry K."/>
            <person name="Bills G."/>
            <person name="Bluhm B.H."/>
            <person name="Cannon C."/>
            <person name="Castanera R."/>
            <person name="Culley D.E."/>
            <person name="Daum C."/>
            <person name="Ezra D."/>
            <person name="Gonzalez J.B."/>
            <person name="Henrissat B."/>
            <person name="Kuo A."/>
            <person name="Liang C."/>
            <person name="Lipzen A."/>
            <person name="Lutzoni F."/>
            <person name="Magnuson J."/>
            <person name="Mondo S."/>
            <person name="Nolan M."/>
            <person name="Ohm R."/>
            <person name="Pangilinan J."/>
            <person name="Park H.-J."/>
            <person name="Ramirez L."/>
            <person name="Alfaro M."/>
            <person name="Sun H."/>
            <person name="Tritt A."/>
            <person name="Yoshinaga Y."/>
            <person name="Zwiers L.-H."/>
            <person name="Turgeon B.G."/>
            <person name="Goodwin S.B."/>
            <person name="Spatafora J.W."/>
            <person name="Crous P.W."/>
            <person name="Grigoriev I.V."/>
        </authorList>
    </citation>
    <scope>NUCLEOTIDE SEQUENCE</scope>
    <source>
        <strain evidence="8">CBS 342.82</strain>
    </source>
</reference>
<feature type="signal peptide" evidence="5">
    <location>
        <begin position="1"/>
        <end position="19"/>
    </location>
</feature>
<dbReference type="PANTHER" id="PTHR34997">
    <property type="entry name" value="AM15"/>
    <property type="match status" value="1"/>
</dbReference>
<accession>A0A6J3LUH8</accession>
<evidence type="ECO:0000313" key="7">
    <source>
        <dbReference type="Proteomes" id="UP000504637"/>
    </source>
</evidence>
<keyword evidence="7" id="KW-1185">Reference proteome</keyword>
<dbReference type="Proteomes" id="UP000504637">
    <property type="component" value="Unplaced"/>
</dbReference>
<dbReference type="GO" id="GO:0008061">
    <property type="term" value="F:chitin binding"/>
    <property type="evidence" value="ECO:0007669"/>
    <property type="project" value="UniProtKB-KW"/>
</dbReference>
<dbReference type="InterPro" id="IPR052210">
    <property type="entry name" value="LysM1-like"/>
</dbReference>
<keyword evidence="1" id="KW-0147">Chitin-binding</keyword>
<evidence type="ECO:0000259" key="6">
    <source>
        <dbReference type="PROSITE" id="PS51782"/>
    </source>
</evidence>
<dbReference type="SMART" id="SM00257">
    <property type="entry name" value="LysM"/>
    <property type="match status" value="2"/>
</dbReference>
<feature type="compositionally biased region" description="Low complexity" evidence="4">
    <location>
        <begin position="97"/>
        <end position="112"/>
    </location>
</feature>
<keyword evidence="2 5" id="KW-0732">Signal</keyword>
<dbReference type="InterPro" id="IPR036779">
    <property type="entry name" value="LysM_dom_sf"/>
</dbReference>
<reference evidence="8" key="3">
    <citation type="submission" date="2025-08" db="UniProtKB">
        <authorList>
            <consortium name="RefSeq"/>
        </authorList>
    </citation>
    <scope>IDENTIFICATION</scope>
    <source>
        <strain evidence="8">CBS 342.82</strain>
    </source>
</reference>
<feature type="region of interest" description="Disordered" evidence="4">
    <location>
        <begin position="263"/>
        <end position="282"/>
    </location>
</feature>
<evidence type="ECO:0000256" key="2">
    <source>
        <dbReference type="ARBA" id="ARBA00022729"/>
    </source>
</evidence>
<evidence type="ECO:0000313" key="8">
    <source>
        <dbReference type="RefSeq" id="XP_033456339.1"/>
    </source>
</evidence>
<evidence type="ECO:0000256" key="5">
    <source>
        <dbReference type="SAM" id="SignalP"/>
    </source>
</evidence>
<dbReference type="GeneID" id="54361256"/>
<organism evidence="8">
    <name type="scientific">Dissoconium aciculare CBS 342.82</name>
    <dbReference type="NCBI Taxonomy" id="1314786"/>
    <lineage>
        <taxon>Eukaryota</taxon>
        <taxon>Fungi</taxon>
        <taxon>Dikarya</taxon>
        <taxon>Ascomycota</taxon>
        <taxon>Pezizomycotina</taxon>
        <taxon>Dothideomycetes</taxon>
        <taxon>Dothideomycetidae</taxon>
        <taxon>Mycosphaerellales</taxon>
        <taxon>Dissoconiaceae</taxon>
        <taxon>Dissoconium</taxon>
    </lineage>
</organism>
<feature type="region of interest" description="Disordered" evidence="4">
    <location>
        <begin position="164"/>
        <end position="197"/>
    </location>
</feature>
<dbReference type="Gene3D" id="3.10.350.10">
    <property type="entry name" value="LysM domain"/>
    <property type="match status" value="2"/>
</dbReference>
<dbReference type="AlphaFoldDB" id="A0A6J3LUH8"/>
<dbReference type="SUPFAM" id="SSF54106">
    <property type="entry name" value="LysM domain"/>
    <property type="match status" value="2"/>
</dbReference>
<feature type="region of interest" description="Disordered" evidence="4">
    <location>
        <begin position="97"/>
        <end position="146"/>
    </location>
</feature>
<evidence type="ECO:0000256" key="4">
    <source>
        <dbReference type="SAM" id="MobiDB-lite"/>
    </source>
</evidence>
<protein>
    <submittedName>
        <fullName evidence="8">Carbohydrate-binding module family 50 protein</fullName>
    </submittedName>
</protein>
<dbReference type="RefSeq" id="XP_033456339.1">
    <property type="nucleotide sequence ID" value="XM_033603456.1"/>
</dbReference>
<dbReference type="InterPro" id="IPR018392">
    <property type="entry name" value="LysM"/>
</dbReference>
<proteinExistence type="predicted"/>
<evidence type="ECO:0000256" key="3">
    <source>
        <dbReference type="ARBA" id="ARBA00023026"/>
    </source>
</evidence>
<feature type="domain" description="LysM" evidence="6">
    <location>
        <begin position="206"/>
        <end position="252"/>
    </location>
</feature>